<dbReference type="Proteomes" id="UP000054695">
    <property type="component" value="Unassembled WGS sequence"/>
</dbReference>
<dbReference type="EMBL" id="LNXU01000019">
    <property type="protein sequence ID" value="KTC73340.1"/>
    <property type="molecule type" value="Genomic_DNA"/>
</dbReference>
<dbReference type="Gene3D" id="3.40.30.10">
    <property type="entry name" value="Glutaredoxin"/>
    <property type="match status" value="1"/>
</dbReference>
<dbReference type="GO" id="GO:0016740">
    <property type="term" value="F:transferase activity"/>
    <property type="evidence" value="ECO:0007669"/>
    <property type="project" value="UniProtKB-KW"/>
</dbReference>
<name>A0A0W0RQN2_LEGBO</name>
<dbReference type="PATRIC" id="fig|447.4.peg.2115"/>
<protein>
    <submittedName>
        <fullName evidence="3">S-transferase</fullName>
    </submittedName>
</protein>
<organism evidence="3 4">
    <name type="scientific">Legionella bozemanae</name>
    <name type="common">Fluoribacter bozemanae</name>
    <dbReference type="NCBI Taxonomy" id="447"/>
    <lineage>
        <taxon>Bacteria</taxon>
        <taxon>Pseudomonadati</taxon>
        <taxon>Pseudomonadota</taxon>
        <taxon>Gammaproteobacteria</taxon>
        <taxon>Legionellales</taxon>
        <taxon>Legionellaceae</taxon>
        <taxon>Legionella</taxon>
    </lineage>
</organism>
<dbReference type="InterPro" id="IPR036249">
    <property type="entry name" value="Thioredoxin-like_sf"/>
</dbReference>
<dbReference type="RefSeq" id="WP_058459617.1">
    <property type="nucleotide sequence ID" value="NZ_CAAAIY010000010.1"/>
</dbReference>
<reference evidence="3 4" key="1">
    <citation type="submission" date="2015-11" db="EMBL/GenBank/DDBJ databases">
        <title>Genomic analysis of 38 Legionella species identifies large and diverse effector repertoires.</title>
        <authorList>
            <person name="Burstein D."/>
            <person name="Amaro F."/>
            <person name="Zusman T."/>
            <person name="Lifshitz Z."/>
            <person name="Cohen O."/>
            <person name="Gilbert J.A."/>
            <person name="Pupko T."/>
            <person name="Shuman H.A."/>
            <person name="Segal G."/>
        </authorList>
    </citation>
    <scope>NUCLEOTIDE SEQUENCE [LARGE SCALE GENOMIC DNA]</scope>
    <source>
        <strain evidence="3 4">WIGA</strain>
    </source>
</reference>
<dbReference type="SFLD" id="SFLDS00019">
    <property type="entry name" value="Glutathione_Transferase_(cytos"/>
    <property type="match status" value="1"/>
</dbReference>
<keyword evidence="3" id="KW-0808">Transferase</keyword>
<feature type="domain" description="GST N-terminal" evidence="1">
    <location>
        <begin position="1"/>
        <end position="82"/>
    </location>
</feature>
<dbReference type="CDD" id="cd03048">
    <property type="entry name" value="GST_N_Ure2p_like"/>
    <property type="match status" value="1"/>
</dbReference>
<dbReference type="SFLD" id="SFLDG00358">
    <property type="entry name" value="Main_(cytGST)"/>
    <property type="match status" value="1"/>
</dbReference>
<dbReference type="InterPro" id="IPR036282">
    <property type="entry name" value="Glutathione-S-Trfase_C_sf"/>
</dbReference>
<dbReference type="PROSITE" id="PS50405">
    <property type="entry name" value="GST_CTER"/>
    <property type="match status" value="1"/>
</dbReference>
<comment type="caution">
    <text evidence="3">The sequence shown here is derived from an EMBL/GenBank/DDBJ whole genome shotgun (WGS) entry which is preliminary data.</text>
</comment>
<feature type="domain" description="GST C-terminal" evidence="2">
    <location>
        <begin position="85"/>
        <end position="212"/>
    </location>
</feature>
<evidence type="ECO:0000259" key="2">
    <source>
        <dbReference type="PROSITE" id="PS50405"/>
    </source>
</evidence>
<keyword evidence="4" id="KW-1185">Reference proteome</keyword>
<dbReference type="SUPFAM" id="SSF52833">
    <property type="entry name" value="Thioredoxin-like"/>
    <property type="match status" value="1"/>
</dbReference>
<dbReference type="AlphaFoldDB" id="A0A0W0RQN2"/>
<dbReference type="Gene3D" id="1.20.1050.10">
    <property type="match status" value="1"/>
</dbReference>
<evidence type="ECO:0000259" key="1">
    <source>
        <dbReference type="PROSITE" id="PS50404"/>
    </source>
</evidence>
<dbReference type="SFLD" id="SFLDG01151">
    <property type="entry name" value="Main.2:_Nu-like"/>
    <property type="match status" value="1"/>
</dbReference>
<dbReference type="InterPro" id="IPR040079">
    <property type="entry name" value="Glutathione_S-Trfase"/>
</dbReference>
<evidence type="ECO:0000313" key="3">
    <source>
        <dbReference type="EMBL" id="KTC73340.1"/>
    </source>
</evidence>
<gene>
    <name evidence="3" type="primary">yfcG</name>
    <name evidence="3" type="ORF">Lboz_1986</name>
</gene>
<dbReference type="OrthoDB" id="9803562at2"/>
<dbReference type="PROSITE" id="PS50404">
    <property type="entry name" value="GST_NTER"/>
    <property type="match status" value="1"/>
</dbReference>
<evidence type="ECO:0000313" key="4">
    <source>
        <dbReference type="Proteomes" id="UP000054695"/>
    </source>
</evidence>
<dbReference type="Pfam" id="PF13410">
    <property type="entry name" value="GST_C_2"/>
    <property type="match status" value="1"/>
</dbReference>
<dbReference type="PANTHER" id="PTHR44051">
    <property type="entry name" value="GLUTATHIONE S-TRANSFERASE-RELATED"/>
    <property type="match status" value="1"/>
</dbReference>
<proteinExistence type="predicted"/>
<dbReference type="PANTHER" id="PTHR44051:SF8">
    <property type="entry name" value="GLUTATHIONE S-TRANSFERASE GSTA"/>
    <property type="match status" value="1"/>
</dbReference>
<dbReference type="InterPro" id="IPR004045">
    <property type="entry name" value="Glutathione_S-Trfase_N"/>
</dbReference>
<dbReference type="SUPFAM" id="SSF47616">
    <property type="entry name" value="GST C-terminal domain-like"/>
    <property type="match status" value="1"/>
</dbReference>
<accession>A0A0W0RQN2</accession>
<dbReference type="STRING" id="447.Lboz_1986"/>
<dbReference type="Pfam" id="PF02798">
    <property type="entry name" value="GST_N"/>
    <property type="match status" value="1"/>
</dbReference>
<sequence length="212" mass="24739">MYTLYSFGTPNGIKPTIMLHELSQSYTLKLIDISKGEQFNPEFLKISPNNKIPVLYDSQKDFYLFESVAILEYLAEKHGKFLPESLAEKYTILQWCFFQAAHIGPMFGQLGYFHRATEKVPHALKRYADESDRLLGVMEKQLTQCSYIGGADYTIVDMAIWPWIYCFQIFYQQTIDEQRFAHLLEWYQRISERAAVKAALEAYNLTLEGKKE</sequence>
<dbReference type="InterPro" id="IPR010987">
    <property type="entry name" value="Glutathione-S-Trfase_C-like"/>
</dbReference>